<gene>
    <name evidence="2" type="ORF">AEth_00701</name>
</gene>
<protein>
    <submittedName>
        <fullName evidence="2">Uncharacterized protein</fullName>
    </submittedName>
</protein>
<accession>A0A8B3S3I5</accession>
<name>A0A8B3S3I5_9EURY</name>
<evidence type="ECO:0000313" key="2">
    <source>
        <dbReference type="EMBL" id="RZB31371.1"/>
    </source>
</evidence>
<feature type="region of interest" description="Disordered" evidence="1">
    <location>
        <begin position="1"/>
        <end position="28"/>
    </location>
</feature>
<evidence type="ECO:0000313" key="3">
    <source>
        <dbReference type="Proteomes" id="UP000291831"/>
    </source>
</evidence>
<feature type="compositionally biased region" description="Basic and acidic residues" evidence="1">
    <location>
        <begin position="17"/>
        <end position="28"/>
    </location>
</feature>
<dbReference type="EMBL" id="RPGO01000017">
    <property type="protein sequence ID" value="RZB31371.1"/>
    <property type="molecule type" value="Genomic_DNA"/>
</dbReference>
<sequence length="127" mass="14600">MQLRRKRITSKSVQKKVITDRKKHEHPPDASDIRLEVVDCLCTRLLAQSRIKGYRLFSAKRSFAVLMQSRVVFAHGVCGSAQRSCAVTGYLCKAQLYRLKVSVHCCYCLCNQFCSCFKVVNIQCLHW</sequence>
<organism evidence="2 3">
    <name type="scientific">Candidatus Argoarchaeum ethanivorans</name>
    <dbReference type="NCBI Taxonomy" id="2608793"/>
    <lineage>
        <taxon>Archaea</taxon>
        <taxon>Methanobacteriati</taxon>
        <taxon>Methanobacteriota</taxon>
        <taxon>Stenosarchaea group</taxon>
        <taxon>Methanomicrobia</taxon>
        <taxon>Methanosarcinales</taxon>
        <taxon>Methanosarcinales incertae sedis</taxon>
        <taxon>GOM Arc I cluster</taxon>
        <taxon>Candidatus Argoarchaeum</taxon>
    </lineage>
</organism>
<comment type="caution">
    <text evidence="2">The sequence shown here is derived from an EMBL/GenBank/DDBJ whole genome shotgun (WGS) entry which is preliminary data.</text>
</comment>
<proteinExistence type="predicted"/>
<dbReference type="Proteomes" id="UP000291831">
    <property type="component" value="Unassembled WGS sequence"/>
</dbReference>
<evidence type="ECO:0000256" key="1">
    <source>
        <dbReference type="SAM" id="MobiDB-lite"/>
    </source>
</evidence>
<dbReference type="AlphaFoldDB" id="A0A8B3S3I5"/>
<reference evidence="3" key="1">
    <citation type="submission" date="2019-01" db="EMBL/GenBank/DDBJ databases">
        <title>Anaerobic oxidation of ethane by archaea from a marine hydrocarbon seep.</title>
        <authorList>
            <person name="Musat F."/>
        </authorList>
    </citation>
    <scope>NUCLEOTIDE SEQUENCE [LARGE SCALE GENOMIC DNA]</scope>
</reference>